<sequence>MKNCSSSEREKGREPTNLTAETTAKTTDLRPHNGAGEGTTTLLAPGRVLATDGVGGDERDVRGGDGGGDEDYFEMQCGRRRRVLSATAVKEVLTTTSGERNTAGAVGVKGFCRKEMKKIELCLRLCFDVTGGFCEDFQNPP</sequence>
<reference evidence="2 3" key="1">
    <citation type="journal article" date="2023" name="Plants (Basel)">
        <title>Bridging the Gap: Combining Genomics and Transcriptomics Approaches to Understand Stylosanthes scabra, an Orphan Legume from the Brazilian Caatinga.</title>
        <authorList>
            <person name="Ferreira-Neto J.R.C."/>
            <person name="da Silva M.D."/>
            <person name="Binneck E."/>
            <person name="de Melo N.F."/>
            <person name="da Silva R.H."/>
            <person name="de Melo A.L.T.M."/>
            <person name="Pandolfi V."/>
            <person name="Bustamante F.O."/>
            <person name="Brasileiro-Vidal A.C."/>
            <person name="Benko-Iseppon A.M."/>
        </authorList>
    </citation>
    <scope>NUCLEOTIDE SEQUENCE [LARGE SCALE GENOMIC DNA]</scope>
    <source>
        <tissue evidence="2">Leaves</tissue>
    </source>
</reference>
<evidence type="ECO:0000256" key="1">
    <source>
        <dbReference type="SAM" id="MobiDB-lite"/>
    </source>
</evidence>
<gene>
    <name evidence="2" type="ORF">PIB30_078473</name>
</gene>
<evidence type="ECO:0000313" key="2">
    <source>
        <dbReference type="EMBL" id="MED6163295.1"/>
    </source>
</evidence>
<feature type="region of interest" description="Disordered" evidence="1">
    <location>
        <begin position="1"/>
        <end position="70"/>
    </location>
</feature>
<keyword evidence="3" id="KW-1185">Reference proteome</keyword>
<feature type="non-terminal residue" evidence="2">
    <location>
        <position position="141"/>
    </location>
</feature>
<feature type="compositionally biased region" description="Low complexity" evidence="1">
    <location>
        <begin position="16"/>
        <end position="26"/>
    </location>
</feature>
<evidence type="ECO:0000313" key="3">
    <source>
        <dbReference type="Proteomes" id="UP001341840"/>
    </source>
</evidence>
<organism evidence="2 3">
    <name type="scientific">Stylosanthes scabra</name>
    <dbReference type="NCBI Taxonomy" id="79078"/>
    <lineage>
        <taxon>Eukaryota</taxon>
        <taxon>Viridiplantae</taxon>
        <taxon>Streptophyta</taxon>
        <taxon>Embryophyta</taxon>
        <taxon>Tracheophyta</taxon>
        <taxon>Spermatophyta</taxon>
        <taxon>Magnoliopsida</taxon>
        <taxon>eudicotyledons</taxon>
        <taxon>Gunneridae</taxon>
        <taxon>Pentapetalae</taxon>
        <taxon>rosids</taxon>
        <taxon>fabids</taxon>
        <taxon>Fabales</taxon>
        <taxon>Fabaceae</taxon>
        <taxon>Papilionoideae</taxon>
        <taxon>50 kb inversion clade</taxon>
        <taxon>dalbergioids sensu lato</taxon>
        <taxon>Dalbergieae</taxon>
        <taxon>Pterocarpus clade</taxon>
        <taxon>Stylosanthes</taxon>
    </lineage>
</organism>
<comment type="caution">
    <text evidence="2">The sequence shown here is derived from an EMBL/GenBank/DDBJ whole genome shotgun (WGS) entry which is preliminary data.</text>
</comment>
<accession>A0ABU6USM9</accession>
<dbReference type="Proteomes" id="UP001341840">
    <property type="component" value="Unassembled WGS sequence"/>
</dbReference>
<proteinExistence type="predicted"/>
<name>A0ABU6USM9_9FABA</name>
<dbReference type="EMBL" id="JASCZI010121914">
    <property type="protein sequence ID" value="MED6163295.1"/>
    <property type="molecule type" value="Genomic_DNA"/>
</dbReference>
<protein>
    <submittedName>
        <fullName evidence="2">Uncharacterized protein</fullName>
    </submittedName>
</protein>